<proteinExistence type="predicted"/>
<name>A0AAQ3Q5W1_9LILI</name>
<feature type="region of interest" description="Disordered" evidence="1">
    <location>
        <begin position="1"/>
        <end position="31"/>
    </location>
</feature>
<dbReference type="PANTHER" id="PTHR33676:SF3">
    <property type="entry name" value="COLD-REGULATED PROTEIN 27"/>
    <property type="match status" value="1"/>
</dbReference>
<dbReference type="GO" id="GO:0042752">
    <property type="term" value="P:regulation of circadian rhythm"/>
    <property type="evidence" value="ECO:0007669"/>
    <property type="project" value="InterPro"/>
</dbReference>
<keyword evidence="3" id="KW-1185">Reference proteome</keyword>
<dbReference type="InterPro" id="IPR044678">
    <property type="entry name" value="COR27/28"/>
</dbReference>
<protein>
    <submittedName>
        <fullName evidence="2">Uncharacterized protein</fullName>
    </submittedName>
</protein>
<gene>
    <name evidence="2" type="ORF">Cni_G06383</name>
</gene>
<dbReference type="Proteomes" id="UP001327560">
    <property type="component" value="Chromosome 2"/>
</dbReference>
<feature type="compositionally biased region" description="Low complexity" evidence="1">
    <location>
        <begin position="10"/>
        <end position="19"/>
    </location>
</feature>
<evidence type="ECO:0000313" key="3">
    <source>
        <dbReference type="Proteomes" id="UP001327560"/>
    </source>
</evidence>
<reference evidence="2 3" key="1">
    <citation type="submission" date="2023-10" db="EMBL/GenBank/DDBJ databases">
        <title>Chromosome-scale genome assembly provides insights into flower coloration mechanisms of Canna indica.</title>
        <authorList>
            <person name="Li C."/>
        </authorList>
    </citation>
    <scope>NUCLEOTIDE SEQUENCE [LARGE SCALE GENOMIC DNA]</scope>
    <source>
        <tissue evidence="2">Flower</tissue>
    </source>
</reference>
<sequence>MGEGSSSGLSTPEISTSESPTKDPQLVDSTSNGWTDEKHILFLNSIEADFVNDLYKDQYHSNAFQGWLSRMKKHKRSSGPYENDLKCCQFKVLQGGCWENLRFETGNNHTAIESGSSHLSANPWIQHFRAPSLVKEIHFNTSDRCGDAEIFRSSVQLANELLGVEATDSKHICHQDSIGCSTEMSDQNFIADELIVGKQSSKICRKRRQRTALVHEPINDQVVPSQKTVVMESSDENPACLPTINAGSSARTPEVFPGFLPTDTGPPLCENQEVNS</sequence>
<evidence type="ECO:0000256" key="1">
    <source>
        <dbReference type="SAM" id="MobiDB-lite"/>
    </source>
</evidence>
<accession>A0AAQ3Q5W1</accession>
<dbReference type="AlphaFoldDB" id="A0AAQ3Q5W1"/>
<evidence type="ECO:0000313" key="2">
    <source>
        <dbReference type="EMBL" id="WOK97675.1"/>
    </source>
</evidence>
<organism evidence="2 3">
    <name type="scientific">Canna indica</name>
    <name type="common">Indian-shot</name>
    <dbReference type="NCBI Taxonomy" id="4628"/>
    <lineage>
        <taxon>Eukaryota</taxon>
        <taxon>Viridiplantae</taxon>
        <taxon>Streptophyta</taxon>
        <taxon>Embryophyta</taxon>
        <taxon>Tracheophyta</taxon>
        <taxon>Spermatophyta</taxon>
        <taxon>Magnoliopsida</taxon>
        <taxon>Liliopsida</taxon>
        <taxon>Zingiberales</taxon>
        <taxon>Cannaceae</taxon>
        <taxon>Canna</taxon>
    </lineage>
</organism>
<dbReference type="GO" id="GO:0009409">
    <property type="term" value="P:response to cold"/>
    <property type="evidence" value="ECO:0007669"/>
    <property type="project" value="InterPro"/>
</dbReference>
<dbReference type="PANTHER" id="PTHR33676">
    <property type="entry name" value="COLD REGULATED PROTEIN 27"/>
    <property type="match status" value="1"/>
</dbReference>
<dbReference type="EMBL" id="CP136891">
    <property type="protein sequence ID" value="WOK97675.1"/>
    <property type="molecule type" value="Genomic_DNA"/>
</dbReference>